<accession>A0A329M405</accession>
<dbReference type="EMBL" id="QMFB01000026">
    <property type="protein sequence ID" value="RAV14470.1"/>
    <property type="molecule type" value="Genomic_DNA"/>
</dbReference>
<comment type="subcellular location">
    <subcellularLocation>
        <location evidence="1">Cell membrane</location>
        <topology evidence="1">Multi-pass membrane protein</topology>
    </subcellularLocation>
</comment>
<dbReference type="OrthoDB" id="9785285at2"/>
<keyword evidence="2" id="KW-1133">Transmembrane helix</keyword>
<dbReference type="AlphaFoldDB" id="A0A329M405"/>
<dbReference type="PROSITE" id="PS51201">
    <property type="entry name" value="RCK_N"/>
    <property type="match status" value="1"/>
</dbReference>
<evidence type="ECO:0000256" key="2">
    <source>
        <dbReference type="SAM" id="Phobius"/>
    </source>
</evidence>
<reference evidence="4 5" key="1">
    <citation type="journal article" date="2009" name="Int. J. Syst. Evol. Microbiol.">
        <title>Paenibacillus contaminans sp. nov., isolated from a contaminated laboratory plate.</title>
        <authorList>
            <person name="Chou J.H."/>
            <person name="Lee J.H."/>
            <person name="Lin M.C."/>
            <person name="Chang P.S."/>
            <person name="Arun A.B."/>
            <person name="Young C.C."/>
            <person name="Chen W.M."/>
        </authorList>
    </citation>
    <scope>NUCLEOTIDE SEQUENCE [LARGE SCALE GENOMIC DNA]</scope>
    <source>
        <strain evidence="4 5">CKOBP-6</strain>
    </source>
</reference>
<dbReference type="Proteomes" id="UP000250369">
    <property type="component" value="Unassembled WGS sequence"/>
</dbReference>
<keyword evidence="5" id="KW-1185">Reference proteome</keyword>
<dbReference type="InterPro" id="IPR013099">
    <property type="entry name" value="K_chnl_dom"/>
</dbReference>
<dbReference type="PANTHER" id="PTHR43833:SF9">
    <property type="entry name" value="POTASSIUM CHANNEL PROTEIN YUGO-RELATED"/>
    <property type="match status" value="1"/>
</dbReference>
<dbReference type="Pfam" id="PF02254">
    <property type="entry name" value="TrkA_N"/>
    <property type="match status" value="1"/>
</dbReference>
<evidence type="ECO:0000313" key="5">
    <source>
        <dbReference type="Proteomes" id="UP000250369"/>
    </source>
</evidence>
<gene>
    <name evidence="4" type="ORF">DQG23_31350</name>
</gene>
<dbReference type="SUPFAM" id="SSF51735">
    <property type="entry name" value="NAD(P)-binding Rossmann-fold domains"/>
    <property type="match status" value="1"/>
</dbReference>
<dbReference type="PANTHER" id="PTHR43833">
    <property type="entry name" value="POTASSIUM CHANNEL PROTEIN 2-RELATED-RELATED"/>
    <property type="match status" value="1"/>
</dbReference>
<dbReference type="InterPro" id="IPR050721">
    <property type="entry name" value="Trk_Ktr_HKT_K-transport"/>
</dbReference>
<dbReference type="InterPro" id="IPR036291">
    <property type="entry name" value="NAD(P)-bd_dom_sf"/>
</dbReference>
<sequence>MPLLRQFLLNLVRMNNVMLFSFTFVLIAISSFLMWFLEPDVFTDPFVGLWWTMTTLTTVGYGDVSPTTVFGRLYAMFLFIVGIGLIGVVIGKVIDILTGFSRRREEGRLQYKGKDHILLIGWSRKTDFALKEIKEFEYPGDVVIIDQLPKSPVDLENVHYIQGDPANDETLLKANLSEARAVILFADPLIEDLSLIDGKTLLIATSIERMAPQVHTTVEVMVEHHIRNFKHVRVNHFLVSGEMISSLAVRSALSEGHSSIVAQLVSRKHGDDLFEMKRRPGWRTYRDAFHALLDEGATLIADGGDLGINRKLDEEIPPEAKLQIICSKEKYAEIVSKR</sequence>
<dbReference type="Gene3D" id="3.40.50.720">
    <property type="entry name" value="NAD(P)-binding Rossmann-like Domain"/>
    <property type="match status" value="1"/>
</dbReference>
<dbReference type="GO" id="GO:0005886">
    <property type="term" value="C:plasma membrane"/>
    <property type="evidence" value="ECO:0007669"/>
    <property type="project" value="UniProtKB-SubCell"/>
</dbReference>
<proteinExistence type="predicted"/>
<dbReference type="SUPFAM" id="SSF81324">
    <property type="entry name" value="Voltage-gated potassium channels"/>
    <property type="match status" value="1"/>
</dbReference>
<evidence type="ECO:0000313" key="4">
    <source>
        <dbReference type="EMBL" id="RAV14470.1"/>
    </source>
</evidence>
<protein>
    <submittedName>
        <fullName evidence="4">Ion transporter</fullName>
    </submittedName>
</protein>
<dbReference type="Pfam" id="PF07885">
    <property type="entry name" value="Ion_trans_2"/>
    <property type="match status" value="1"/>
</dbReference>
<dbReference type="InterPro" id="IPR003148">
    <property type="entry name" value="RCK_N"/>
</dbReference>
<keyword evidence="2" id="KW-0472">Membrane</keyword>
<feature type="domain" description="RCK N-terminal" evidence="3">
    <location>
        <begin position="114"/>
        <end position="239"/>
    </location>
</feature>
<organism evidence="4 5">
    <name type="scientific">Paenibacillus contaminans</name>
    <dbReference type="NCBI Taxonomy" id="450362"/>
    <lineage>
        <taxon>Bacteria</taxon>
        <taxon>Bacillati</taxon>
        <taxon>Bacillota</taxon>
        <taxon>Bacilli</taxon>
        <taxon>Bacillales</taxon>
        <taxon>Paenibacillaceae</taxon>
        <taxon>Paenibacillus</taxon>
    </lineage>
</organism>
<feature type="transmembrane region" description="Helical" evidence="2">
    <location>
        <begin position="73"/>
        <end position="94"/>
    </location>
</feature>
<comment type="caution">
    <text evidence="4">The sequence shown here is derived from an EMBL/GenBank/DDBJ whole genome shotgun (WGS) entry which is preliminary data.</text>
</comment>
<evidence type="ECO:0000256" key="1">
    <source>
        <dbReference type="ARBA" id="ARBA00004651"/>
    </source>
</evidence>
<feature type="transmembrane region" description="Helical" evidence="2">
    <location>
        <begin position="16"/>
        <end position="37"/>
    </location>
</feature>
<dbReference type="GO" id="GO:0006813">
    <property type="term" value="P:potassium ion transport"/>
    <property type="evidence" value="ECO:0007669"/>
    <property type="project" value="InterPro"/>
</dbReference>
<name>A0A329M405_9BACL</name>
<keyword evidence="2" id="KW-0812">Transmembrane</keyword>
<evidence type="ECO:0000259" key="3">
    <source>
        <dbReference type="PROSITE" id="PS51201"/>
    </source>
</evidence>
<dbReference type="Gene3D" id="1.10.287.70">
    <property type="match status" value="1"/>
</dbReference>